<evidence type="ECO:0000313" key="2">
    <source>
        <dbReference type="EMBL" id="CAF0781658.1"/>
    </source>
</evidence>
<dbReference type="AlphaFoldDB" id="A0A813RIU2"/>
<reference evidence="2" key="1">
    <citation type="submission" date="2021-02" db="EMBL/GenBank/DDBJ databases">
        <authorList>
            <person name="Nowell W R."/>
        </authorList>
    </citation>
    <scope>NUCLEOTIDE SEQUENCE</scope>
</reference>
<dbReference type="NCBIfam" id="TIGR01571">
    <property type="entry name" value="A_thal_Cys_rich"/>
    <property type="match status" value="1"/>
</dbReference>
<accession>A0A813RIU2</accession>
<dbReference type="InterPro" id="IPR006461">
    <property type="entry name" value="PLAC_motif_containing"/>
</dbReference>
<dbReference type="EMBL" id="CAJNOM010000011">
    <property type="protein sequence ID" value="CAF0781658.1"/>
    <property type="molecule type" value="Genomic_DNA"/>
</dbReference>
<evidence type="ECO:0000313" key="3">
    <source>
        <dbReference type="Proteomes" id="UP000663832"/>
    </source>
</evidence>
<comment type="similarity">
    <text evidence="1">Belongs to the cornifelin family.</text>
</comment>
<protein>
    <submittedName>
        <fullName evidence="2">Uncharacterized protein</fullName>
    </submittedName>
</protein>
<keyword evidence="3" id="KW-1185">Reference proteome</keyword>
<proteinExistence type="inferred from homology"/>
<gene>
    <name evidence="2" type="ORF">QVE165_LOCUS3199</name>
</gene>
<dbReference type="PANTHER" id="PTHR15907">
    <property type="entry name" value="DUF614 FAMILY PROTEIN-RELATED"/>
    <property type="match status" value="1"/>
</dbReference>
<dbReference type="OrthoDB" id="1045822at2759"/>
<sequence>MGEPWRVGLFGCFEDTNTFLLGWCCPCYLFGQNAEQIDGSSKITMCIGYSCLAGCGLCCLLHKPRRQQLRATYNLVEEPDDFLSTCCLSACANCQEAREMQMRGVQPGMRIPMVAQPN</sequence>
<dbReference type="Pfam" id="PF04749">
    <property type="entry name" value="PLAC8"/>
    <property type="match status" value="1"/>
</dbReference>
<name>A0A813RIU2_9BILA</name>
<organism evidence="2 3">
    <name type="scientific">Adineta steineri</name>
    <dbReference type="NCBI Taxonomy" id="433720"/>
    <lineage>
        <taxon>Eukaryota</taxon>
        <taxon>Metazoa</taxon>
        <taxon>Spiralia</taxon>
        <taxon>Gnathifera</taxon>
        <taxon>Rotifera</taxon>
        <taxon>Eurotatoria</taxon>
        <taxon>Bdelloidea</taxon>
        <taxon>Adinetida</taxon>
        <taxon>Adinetidae</taxon>
        <taxon>Adineta</taxon>
    </lineage>
</organism>
<dbReference type="Proteomes" id="UP000663832">
    <property type="component" value="Unassembled WGS sequence"/>
</dbReference>
<comment type="caution">
    <text evidence="2">The sequence shown here is derived from an EMBL/GenBank/DDBJ whole genome shotgun (WGS) entry which is preliminary data.</text>
</comment>
<evidence type="ECO:0000256" key="1">
    <source>
        <dbReference type="ARBA" id="ARBA00009024"/>
    </source>
</evidence>